<keyword evidence="4" id="KW-1185">Reference proteome</keyword>
<protein>
    <submittedName>
        <fullName evidence="3">Uncharacterized protein</fullName>
    </submittedName>
</protein>
<evidence type="ECO:0000313" key="4">
    <source>
        <dbReference type="Proteomes" id="UP000078227"/>
    </source>
</evidence>
<reference evidence="2 4" key="2">
    <citation type="submission" date="2021-03" db="EMBL/GenBank/DDBJ databases">
        <authorList>
            <person name="Li Y."/>
            <person name="Li S."/>
            <person name="Chen M."/>
            <person name="Peng G."/>
            <person name="Tan Z."/>
            <person name="An Q."/>
        </authorList>
    </citation>
    <scope>NUCLEOTIDE SEQUENCE [LARGE SCALE GENOMIC DNA]</scope>
    <source>
        <strain evidence="2 4">Ola 51</strain>
    </source>
</reference>
<name>A0AA94H053_9ENTR</name>
<dbReference type="Proteomes" id="UP000182314">
    <property type="component" value="Unassembled WGS sequence"/>
</dbReference>
<sequence length="67" mass="7284">MQANKSDSDEMAKAIGYVVMELARTGCAVTEEAINERLDSVLHKDASAAKESAERPKPLRFNESLCG</sequence>
<dbReference type="RefSeq" id="WP_064568117.1">
    <property type="nucleotide sequence ID" value="NZ_CP014007.2"/>
</dbReference>
<dbReference type="EMBL" id="FOKO01000001">
    <property type="protein sequence ID" value="SFB71513.1"/>
    <property type="molecule type" value="Genomic_DNA"/>
</dbReference>
<proteinExistence type="predicted"/>
<evidence type="ECO:0000313" key="5">
    <source>
        <dbReference type="Proteomes" id="UP000182314"/>
    </source>
</evidence>
<dbReference type="AlphaFoldDB" id="A0AA94H053"/>
<feature type="region of interest" description="Disordered" evidence="1">
    <location>
        <begin position="46"/>
        <end position="67"/>
    </location>
</feature>
<accession>A0AA94H053</accession>
<dbReference type="KEGG" id="kor:AWR26_18815"/>
<gene>
    <name evidence="2" type="ORF">AWR26_18815</name>
    <name evidence="3" type="ORF">SAMN05216286_0459</name>
</gene>
<organism evidence="3 5">
    <name type="scientific">Kosakonia oryzae</name>
    <dbReference type="NCBI Taxonomy" id="497725"/>
    <lineage>
        <taxon>Bacteria</taxon>
        <taxon>Pseudomonadati</taxon>
        <taxon>Pseudomonadota</taxon>
        <taxon>Gammaproteobacteria</taxon>
        <taxon>Enterobacterales</taxon>
        <taxon>Enterobacteriaceae</taxon>
        <taxon>Kosakonia</taxon>
    </lineage>
</organism>
<evidence type="ECO:0000256" key="1">
    <source>
        <dbReference type="SAM" id="MobiDB-lite"/>
    </source>
</evidence>
<feature type="compositionally biased region" description="Basic and acidic residues" evidence="1">
    <location>
        <begin position="46"/>
        <end position="57"/>
    </location>
</feature>
<evidence type="ECO:0000313" key="3">
    <source>
        <dbReference type="EMBL" id="SFB71513.1"/>
    </source>
</evidence>
<dbReference type="EMBL" id="CP014007">
    <property type="protein sequence ID" value="ANI84100.1"/>
    <property type="molecule type" value="Genomic_DNA"/>
</dbReference>
<reference evidence="3 5" key="1">
    <citation type="submission" date="2016-10" db="EMBL/GenBank/DDBJ databases">
        <authorList>
            <person name="Varghese N."/>
            <person name="Submissions S."/>
        </authorList>
    </citation>
    <scope>NUCLEOTIDE SEQUENCE [LARGE SCALE GENOMIC DNA]</scope>
    <source>
        <strain evidence="3 5">CGMCC 1.7012</strain>
    </source>
</reference>
<dbReference type="Proteomes" id="UP000078227">
    <property type="component" value="Chromosome"/>
</dbReference>
<evidence type="ECO:0000313" key="2">
    <source>
        <dbReference type="EMBL" id="ANI84100.1"/>
    </source>
</evidence>